<evidence type="ECO:0000313" key="3">
    <source>
        <dbReference type="Proteomes" id="UP000250235"/>
    </source>
</evidence>
<evidence type="ECO:0000313" key="2">
    <source>
        <dbReference type="EMBL" id="KZV42692.1"/>
    </source>
</evidence>
<dbReference type="Proteomes" id="UP000250235">
    <property type="component" value="Unassembled WGS sequence"/>
</dbReference>
<name>A0A2Z7C7C3_9LAMI</name>
<gene>
    <name evidence="2" type="ORF">F511_32488</name>
</gene>
<dbReference type="AlphaFoldDB" id="A0A2Z7C7C3"/>
<sequence length="93" mass="10654">MRLRLERHVYELIGSGATLLGNSALCLRRCGDQDVGVEREVRAESEGQNEEISVVFLVLGYLKLLQMGNTDPNNKSRKRKYEVKPQYEELSKQ</sequence>
<accession>A0A2Z7C7C3</accession>
<feature type="compositionally biased region" description="Basic and acidic residues" evidence="1">
    <location>
        <begin position="82"/>
        <end position="93"/>
    </location>
</feature>
<feature type="region of interest" description="Disordered" evidence="1">
    <location>
        <begin position="69"/>
        <end position="93"/>
    </location>
</feature>
<organism evidence="2 3">
    <name type="scientific">Dorcoceras hygrometricum</name>
    <dbReference type="NCBI Taxonomy" id="472368"/>
    <lineage>
        <taxon>Eukaryota</taxon>
        <taxon>Viridiplantae</taxon>
        <taxon>Streptophyta</taxon>
        <taxon>Embryophyta</taxon>
        <taxon>Tracheophyta</taxon>
        <taxon>Spermatophyta</taxon>
        <taxon>Magnoliopsida</taxon>
        <taxon>eudicotyledons</taxon>
        <taxon>Gunneridae</taxon>
        <taxon>Pentapetalae</taxon>
        <taxon>asterids</taxon>
        <taxon>lamiids</taxon>
        <taxon>Lamiales</taxon>
        <taxon>Gesneriaceae</taxon>
        <taxon>Didymocarpoideae</taxon>
        <taxon>Trichosporeae</taxon>
        <taxon>Loxocarpinae</taxon>
        <taxon>Dorcoceras</taxon>
    </lineage>
</organism>
<keyword evidence="3" id="KW-1185">Reference proteome</keyword>
<dbReference type="EMBL" id="KQ998970">
    <property type="protein sequence ID" value="KZV42692.1"/>
    <property type="molecule type" value="Genomic_DNA"/>
</dbReference>
<reference evidence="2 3" key="1">
    <citation type="journal article" date="2015" name="Proc. Natl. Acad. Sci. U.S.A.">
        <title>The resurrection genome of Boea hygrometrica: A blueprint for survival of dehydration.</title>
        <authorList>
            <person name="Xiao L."/>
            <person name="Yang G."/>
            <person name="Zhang L."/>
            <person name="Yang X."/>
            <person name="Zhao S."/>
            <person name="Ji Z."/>
            <person name="Zhou Q."/>
            <person name="Hu M."/>
            <person name="Wang Y."/>
            <person name="Chen M."/>
            <person name="Xu Y."/>
            <person name="Jin H."/>
            <person name="Xiao X."/>
            <person name="Hu G."/>
            <person name="Bao F."/>
            <person name="Hu Y."/>
            <person name="Wan P."/>
            <person name="Li L."/>
            <person name="Deng X."/>
            <person name="Kuang T."/>
            <person name="Xiang C."/>
            <person name="Zhu J.K."/>
            <person name="Oliver M.J."/>
            <person name="He Y."/>
        </authorList>
    </citation>
    <scope>NUCLEOTIDE SEQUENCE [LARGE SCALE GENOMIC DNA]</scope>
    <source>
        <strain evidence="3">cv. XS01</strain>
    </source>
</reference>
<evidence type="ECO:0000256" key="1">
    <source>
        <dbReference type="SAM" id="MobiDB-lite"/>
    </source>
</evidence>
<proteinExistence type="predicted"/>
<protein>
    <submittedName>
        <fullName evidence="2">Transcriptional activator DEMETER-like</fullName>
    </submittedName>
</protein>